<protein>
    <submittedName>
        <fullName evidence="2">Uncharacterized protein</fullName>
    </submittedName>
</protein>
<evidence type="ECO:0000313" key="2">
    <source>
        <dbReference type="EMBL" id="OUZ19130.1"/>
    </source>
</evidence>
<comment type="caution">
    <text evidence="2">The sequence shown here is derived from an EMBL/GenBank/DDBJ whole genome shotgun (WGS) entry which is preliminary data.</text>
</comment>
<reference evidence="2 3" key="1">
    <citation type="submission" date="2017-05" db="EMBL/GenBank/DDBJ databases">
        <title>The Genome Sequence of Enterococcus faecium 2D5_DIV0622.</title>
        <authorList>
            <consortium name="The Broad Institute Genomics Platform"/>
            <consortium name="The Broad Institute Genomic Center for Infectious Diseases"/>
            <person name="Earl A."/>
            <person name="Manson A."/>
            <person name="Schwartman J."/>
            <person name="Gilmore M."/>
            <person name="Abouelleil A."/>
            <person name="Cao P."/>
            <person name="Chapman S."/>
            <person name="Cusick C."/>
            <person name="Shea T."/>
            <person name="Young S."/>
            <person name="Neafsey D."/>
            <person name="Nusbaum C."/>
            <person name="Birren B."/>
        </authorList>
    </citation>
    <scope>NUCLEOTIDE SEQUENCE [LARGE SCALE GENOMIC DNA]</scope>
    <source>
        <strain evidence="2 3">2D5_DIV0622</strain>
    </source>
</reference>
<accession>A0A1Y3URR1</accession>
<proteinExistence type="predicted"/>
<sequence length="128" mass="15181">MNDVDYQAVYSRKLSQRGEARYIIINVTTGEILDDAQGFGYKSKKKAYAGYYYKRNYAKEKNQNKAVEYWLHSHPEFCDELTYHVFAHFKEGKKEKLDENLVQMLLREFGLDAPCKINKLITVWENLR</sequence>
<organism evidence="2 3">
    <name type="scientific">Enterococcus cecorum</name>
    <dbReference type="NCBI Taxonomy" id="44008"/>
    <lineage>
        <taxon>Bacteria</taxon>
        <taxon>Bacillati</taxon>
        <taxon>Bacillota</taxon>
        <taxon>Bacilli</taxon>
        <taxon>Lactobacillales</taxon>
        <taxon>Enterococcaceae</taxon>
        <taxon>Enterococcus</taxon>
    </lineage>
</organism>
<dbReference type="RefSeq" id="WP_016252190.1">
    <property type="nucleotide sequence ID" value="NZ_AP035890.1"/>
</dbReference>
<dbReference type="Proteomes" id="UP000196503">
    <property type="component" value="Unassembled WGS sequence"/>
</dbReference>
<evidence type="ECO:0000313" key="4">
    <source>
        <dbReference type="Proteomes" id="UP000588071"/>
    </source>
</evidence>
<dbReference type="EMBL" id="JABAFV010000001">
    <property type="protein sequence ID" value="NME48807.1"/>
    <property type="molecule type" value="Genomic_DNA"/>
</dbReference>
<evidence type="ECO:0000313" key="1">
    <source>
        <dbReference type="EMBL" id="NME48807.1"/>
    </source>
</evidence>
<dbReference type="Proteomes" id="UP000588071">
    <property type="component" value="Unassembled WGS sequence"/>
</dbReference>
<name>A0A1Y3URR1_9ENTE</name>
<dbReference type="GeneID" id="60871695"/>
<dbReference type="EMBL" id="NIBL01000001">
    <property type="protein sequence ID" value="OUZ19130.1"/>
    <property type="molecule type" value="Genomic_DNA"/>
</dbReference>
<reference evidence="1 4" key="2">
    <citation type="submission" date="2020-04" db="EMBL/GenBank/DDBJ databases">
        <authorList>
            <person name="Hitch T.C.A."/>
            <person name="Wylensek D."/>
            <person name="Clavel T."/>
        </authorList>
    </citation>
    <scope>NUCLEOTIDE SEQUENCE [LARGE SCALE GENOMIC DNA]</scope>
    <source>
        <strain evidence="1 4">WCA-380-WT-3C</strain>
    </source>
</reference>
<gene>
    <name evidence="2" type="ORF">A5869_000779</name>
    <name evidence="1" type="ORF">HF857_00775</name>
</gene>
<dbReference type="AlphaFoldDB" id="A0A1Y3URR1"/>
<evidence type="ECO:0000313" key="3">
    <source>
        <dbReference type="Proteomes" id="UP000196503"/>
    </source>
</evidence>